<evidence type="ECO:0000256" key="7">
    <source>
        <dbReference type="ARBA" id="ARBA00023014"/>
    </source>
</evidence>
<comment type="similarity">
    <text evidence="9">Belongs to the radical SAM superfamily. Lipoyl synthase family.</text>
</comment>
<dbReference type="SMART" id="SM00729">
    <property type="entry name" value="Elp3"/>
    <property type="match status" value="1"/>
</dbReference>
<dbReference type="AlphaFoldDB" id="A0A2P6ATE4"/>
<dbReference type="UniPathway" id="UPA00538">
    <property type="reaction ID" value="UER00593"/>
</dbReference>
<keyword evidence="13" id="KW-1185">Reference proteome</keyword>
<dbReference type="EC" id="2.8.1.8" evidence="9"/>
<comment type="pathway">
    <text evidence="9">Protein modification; protein lipoylation via endogenous pathway; protein N(6)-(lipoyl)lysine from octanoyl-[acyl-carrier-protein]: step 2/2.</text>
</comment>
<evidence type="ECO:0000256" key="1">
    <source>
        <dbReference type="ARBA" id="ARBA00022485"/>
    </source>
</evidence>
<dbReference type="PANTHER" id="PTHR10949:SF0">
    <property type="entry name" value="LIPOYL SYNTHASE, MITOCHONDRIAL"/>
    <property type="match status" value="1"/>
</dbReference>
<keyword evidence="1 9" id="KW-0004">4Fe-4S</keyword>
<feature type="binding site" evidence="9">
    <location>
        <position position="87"/>
    </location>
    <ligand>
        <name>[4Fe-4S] cluster</name>
        <dbReference type="ChEBI" id="CHEBI:49883"/>
        <label>1</label>
    </ligand>
</feature>
<feature type="binding site" evidence="9">
    <location>
        <position position="322"/>
    </location>
    <ligand>
        <name>[4Fe-4S] cluster</name>
        <dbReference type="ChEBI" id="CHEBI:49883"/>
        <label>1</label>
    </ligand>
</feature>
<organism evidence="12 13">
    <name type="scientific">Amnimonas aquatica</name>
    <dbReference type="NCBI Taxonomy" id="2094561"/>
    <lineage>
        <taxon>Bacteria</taxon>
        <taxon>Pseudomonadati</taxon>
        <taxon>Pseudomonadota</taxon>
        <taxon>Gammaproteobacteria</taxon>
        <taxon>Moraxellales</taxon>
        <taxon>Moraxellaceae</taxon>
        <taxon>Amnimonas</taxon>
    </lineage>
</organism>
<evidence type="ECO:0000256" key="9">
    <source>
        <dbReference type="HAMAP-Rule" id="MF_00206"/>
    </source>
</evidence>
<evidence type="ECO:0000313" key="12">
    <source>
        <dbReference type="EMBL" id="PQA46003.1"/>
    </source>
</evidence>
<dbReference type="GO" id="GO:0051539">
    <property type="term" value="F:4 iron, 4 sulfur cluster binding"/>
    <property type="evidence" value="ECO:0007669"/>
    <property type="project" value="UniProtKB-UniRule"/>
</dbReference>
<keyword evidence="7 9" id="KW-0411">Iron-sulfur</keyword>
<comment type="subcellular location">
    <subcellularLocation>
        <location evidence="9">Cytoplasm</location>
    </subcellularLocation>
</comment>
<keyword evidence="2 9" id="KW-0963">Cytoplasm</keyword>
<feature type="domain" description="Radical SAM core" evidence="11">
    <location>
        <begin position="94"/>
        <end position="311"/>
    </location>
</feature>
<evidence type="ECO:0000256" key="2">
    <source>
        <dbReference type="ARBA" id="ARBA00022490"/>
    </source>
</evidence>
<feature type="binding site" evidence="9">
    <location>
        <position position="112"/>
    </location>
    <ligand>
        <name>[4Fe-4S] cluster</name>
        <dbReference type="ChEBI" id="CHEBI:49883"/>
        <label>2</label>
        <note>4Fe-4S-S-AdoMet</note>
    </ligand>
</feature>
<dbReference type="OrthoDB" id="9787898at2"/>
<dbReference type="InterPro" id="IPR007197">
    <property type="entry name" value="rSAM"/>
</dbReference>
<dbReference type="NCBIfam" id="TIGR00510">
    <property type="entry name" value="lipA"/>
    <property type="match status" value="1"/>
</dbReference>
<dbReference type="Gene3D" id="3.20.20.70">
    <property type="entry name" value="Aldolase class I"/>
    <property type="match status" value="1"/>
</dbReference>
<dbReference type="GO" id="GO:0005737">
    <property type="term" value="C:cytoplasm"/>
    <property type="evidence" value="ECO:0007669"/>
    <property type="project" value="UniProtKB-SubCell"/>
</dbReference>
<dbReference type="GO" id="GO:0009249">
    <property type="term" value="P:protein lipoylation"/>
    <property type="evidence" value="ECO:0007669"/>
    <property type="project" value="UniProtKB-UniRule"/>
</dbReference>
<dbReference type="SFLD" id="SFLDG01058">
    <property type="entry name" value="lipoyl_synthase_like"/>
    <property type="match status" value="1"/>
</dbReference>
<evidence type="ECO:0000256" key="8">
    <source>
        <dbReference type="ARBA" id="ARBA00047326"/>
    </source>
</evidence>
<keyword evidence="5 9" id="KW-0479">Metal-binding</keyword>
<dbReference type="EMBL" id="PTQZ01000071">
    <property type="protein sequence ID" value="PQA46003.1"/>
    <property type="molecule type" value="Genomic_DNA"/>
</dbReference>
<dbReference type="InterPro" id="IPR006638">
    <property type="entry name" value="Elp3/MiaA/NifB-like_rSAM"/>
</dbReference>
<dbReference type="SFLD" id="SFLDS00029">
    <property type="entry name" value="Radical_SAM"/>
    <property type="match status" value="1"/>
</dbReference>
<feature type="binding site" evidence="9">
    <location>
        <position position="93"/>
    </location>
    <ligand>
        <name>[4Fe-4S] cluster</name>
        <dbReference type="ChEBI" id="CHEBI:49883"/>
        <label>1</label>
    </ligand>
</feature>
<evidence type="ECO:0000256" key="3">
    <source>
        <dbReference type="ARBA" id="ARBA00022679"/>
    </source>
</evidence>
<dbReference type="PROSITE" id="PS51918">
    <property type="entry name" value="RADICAL_SAM"/>
    <property type="match status" value="1"/>
</dbReference>
<protein>
    <recommendedName>
        <fullName evidence="9">Lipoyl synthase</fullName>
        <ecNumber evidence="9">2.8.1.8</ecNumber>
    </recommendedName>
    <alternativeName>
        <fullName evidence="9">Lip-syn</fullName>
        <shortName evidence="9">LS</shortName>
    </alternativeName>
    <alternativeName>
        <fullName evidence="9">Lipoate synthase</fullName>
    </alternativeName>
    <alternativeName>
        <fullName evidence="9">Lipoic acid synthase</fullName>
    </alternativeName>
    <alternativeName>
        <fullName evidence="9">Sulfur insertion protein LipA</fullName>
    </alternativeName>
</protein>
<name>A0A2P6ATE4_9GAMM</name>
<dbReference type="FunFam" id="3.20.20.70:FF:000040">
    <property type="entry name" value="Lipoyl synthase"/>
    <property type="match status" value="1"/>
</dbReference>
<reference evidence="13" key="1">
    <citation type="submission" date="2018-02" db="EMBL/GenBank/DDBJ databases">
        <title>Genome sequencing of Solimonas sp. HR-BB.</title>
        <authorList>
            <person name="Lee Y."/>
            <person name="Jeon C.O."/>
        </authorList>
    </citation>
    <scope>NUCLEOTIDE SEQUENCE [LARGE SCALE GENOMIC DNA]</scope>
    <source>
        <strain evidence="13">HR-E</strain>
    </source>
</reference>
<comment type="caution">
    <text evidence="12">The sequence shown here is derived from an EMBL/GenBank/DDBJ whole genome shotgun (WGS) entry which is preliminary data.</text>
</comment>
<feature type="binding site" evidence="9">
    <location>
        <position position="108"/>
    </location>
    <ligand>
        <name>[4Fe-4S] cluster</name>
        <dbReference type="ChEBI" id="CHEBI:49883"/>
        <label>2</label>
        <note>4Fe-4S-S-AdoMet</note>
    </ligand>
</feature>
<dbReference type="HAMAP" id="MF_00206">
    <property type="entry name" value="Lipoyl_synth"/>
    <property type="match status" value="1"/>
</dbReference>
<comment type="catalytic activity">
    <reaction evidence="8 9">
        <text>[[Fe-S] cluster scaffold protein carrying a second [4Fe-4S](2+) cluster] + N(6)-octanoyl-L-lysyl-[protein] + 2 oxidized [2Fe-2S]-[ferredoxin] + 2 S-adenosyl-L-methionine + 4 H(+) = [[Fe-S] cluster scaffold protein] + N(6)-[(R)-dihydrolipoyl]-L-lysyl-[protein] + 4 Fe(3+) + 2 hydrogen sulfide + 2 5'-deoxyadenosine + 2 L-methionine + 2 reduced [2Fe-2S]-[ferredoxin]</text>
        <dbReference type="Rhea" id="RHEA:16585"/>
        <dbReference type="Rhea" id="RHEA-COMP:9928"/>
        <dbReference type="Rhea" id="RHEA-COMP:10000"/>
        <dbReference type="Rhea" id="RHEA-COMP:10001"/>
        <dbReference type="Rhea" id="RHEA-COMP:10475"/>
        <dbReference type="Rhea" id="RHEA-COMP:14568"/>
        <dbReference type="Rhea" id="RHEA-COMP:14569"/>
        <dbReference type="ChEBI" id="CHEBI:15378"/>
        <dbReference type="ChEBI" id="CHEBI:17319"/>
        <dbReference type="ChEBI" id="CHEBI:29034"/>
        <dbReference type="ChEBI" id="CHEBI:29919"/>
        <dbReference type="ChEBI" id="CHEBI:33722"/>
        <dbReference type="ChEBI" id="CHEBI:33737"/>
        <dbReference type="ChEBI" id="CHEBI:33738"/>
        <dbReference type="ChEBI" id="CHEBI:57844"/>
        <dbReference type="ChEBI" id="CHEBI:59789"/>
        <dbReference type="ChEBI" id="CHEBI:78809"/>
        <dbReference type="ChEBI" id="CHEBI:83100"/>
        <dbReference type="EC" id="2.8.1.8"/>
    </reaction>
</comment>
<dbReference type="PIRSF" id="PIRSF005963">
    <property type="entry name" value="Lipoyl_synth"/>
    <property type="match status" value="1"/>
</dbReference>
<dbReference type="Proteomes" id="UP000243900">
    <property type="component" value="Unassembled WGS sequence"/>
</dbReference>
<feature type="binding site" evidence="9">
    <location>
        <position position="115"/>
    </location>
    <ligand>
        <name>[4Fe-4S] cluster</name>
        <dbReference type="ChEBI" id="CHEBI:49883"/>
        <label>2</label>
        <note>4Fe-4S-S-AdoMet</note>
    </ligand>
</feature>
<dbReference type="GO" id="GO:0046872">
    <property type="term" value="F:metal ion binding"/>
    <property type="evidence" value="ECO:0007669"/>
    <property type="project" value="UniProtKB-KW"/>
</dbReference>
<dbReference type="GO" id="GO:0016992">
    <property type="term" value="F:lipoate synthase activity"/>
    <property type="evidence" value="ECO:0007669"/>
    <property type="project" value="UniProtKB-UniRule"/>
</dbReference>
<comment type="cofactor">
    <cofactor evidence="9">
        <name>[4Fe-4S] cluster</name>
        <dbReference type="ChEBI" id="CHEBI:49883"/>
    </cofactor>
    <text evidence="9">Binds 2 [4Fe-4S] clusters per subunit. One cluster is coordinated with 3 cysteines and an exchangeable S-adenosyl-L-methionine.</text>
</comment>
<evidence type="ECO:0000256" key="5">
    <source>
        <dbReference type="ARBA" id="ARBA00022723"/>
    </source>
</evidence>
<sequence length="343" mass="38322">MSNPVSDAIPSPSQPVRFEPPRRVETGVKLRGADKMARIPVKIIPTEELPRKPDWIRVRVKNPGEVQRIKGLLREQKLHTVCEEAACPNLAECFGGGTATFMIMGDICTRRCPFCDVAHGRPNALDADEPRHLAETVANLKLKYVVVTSVDRDDLKDGGAQHFVDCITEVRKLNPATKMEILVPDFRGRMDIALRLISECPPDVFNHNIETVPRLYKAIRPGSDYQHSLNLLKRFKQERPDIATKCGLMVGIGETEEEVMSLLDDLKAHDVDLVTIGQYLQPSKTHAPVDRFVHPDEFRRYAEHGQRLGFRNIASGPMVRSSYHADLQFAGIDVSGLGQSACS</sequence>
<dbReference type="RefSeq" id="WP_105191797.1">
    <property type="nucleotide sequence ID" value="NZ_PTQZ01000071.1"/>
</dbReference>
<evidence type="ECO:0000259" key="11">
    <source>
        <dbReference type="PROSITE" id="PS51918"/>
    </source>
</evidence>
<accession>A0A2P6ATE4</accession>
<dbReference type="Pfam" id="PF04055">
    <property type="entry name" value="Radical_SAM"/>
    <property type="match status" value="1"/>
</dbReference>
<keyword evidence="4 9" id="KW-0949">S-adenosyl-L-methionine</keyword>
<dbReference type="PANTHER" id="PTHR10949">
    <property type="entry name" value="LIPOYL SYNTHASE"/>
    <property type="match status" value="1"/>
</dbReference>
<keyword evidence="6 9" id="KW-0408">Iron</keyword>
<dbReference type="NCBIfam" id="NF009544">
    <property type="entry name" value="PRK12928.1"/>
    <property type="match status" value="1"/>
</dbReference>
<keyword evidence="3 9" id="KW-0808">Transferase</keyword>
<evidence type="ECO:0000256" key="6">
    <source>
        <dbReference type="ARBA" id="ARBA00023004"/>
    </source>
</evidence>
<dbReference type="InterPro" id="IPR058240">
    <property type="entry name" value="rSAM_sf"/>
</dbReference>
<gene>
    <name evidence="9 12" type="primary">lipA</name>
    <name evidence="12" type="ORF">C5O18_04330</name>
</gene>
<proteinExistence type="inferred from homology"/>
<evidence type="ECO:0000256" key="10">
    <source>
        <dbReference type="SAM" id="MobiDB-lite"/>
    </source>
</evidence>
<dbReference type="SFLD" id="SFLDF00271">
    <property type="entry name" value="lipoyl_synthase"/>
    <property type="match status" value="1"/>
</dbReference>
<feature type="region of interest" description="Disordered" evidence="10">
    <location>
        <begin position="1"/>
        <end position="21"/>
    </location>
</feature>
<dbReference type="SUPFAM" id="SSF102114">
    <property type="entry name" value="Radical SAM enzymes"/>
    <property type="match status" value="1"/>
</dbReference>
<dbReference type="InterPro" id="IPR013785">
    <property type="entry name" value="Aldolase_TIM"/>
</dbReference>
<evidence type="ECO:0000256" key="4">
    <source>
        <dbReference type="ARBA" id="ARBA00022691"/>
    </source>
</evidence>
<evidence type="ECO:0000313" key="13">
    <source>
        <dbReference type="Proteomes" id="UP000243900"/>
    </source>
</evidence>
<comment type="function">
    <text evidence="9">Catalyzes the radical-mediated insertion of two sulfur atoms into the C-6 and C-8 positions of the octanoyl moiety bound to the lipoyl domains of lipoate-dependent enzymes, thereby converting the octanoylated domains into lipoylated derivatives.</text>
</comment>
<feature type="binding site" evidence="9">
    <location>
        <position position="82"/>
    </location>
    <ligand>
        <name>[4Fe-4S] cluster</name>
        <dbReference type="ChEBI" id="CHEBI:49883"/>
        <label>1</label>
    </ligand>
</feature>
<dbReference type="NCBIfam" id="NF004019">
    <property type="entry name" value="PRK05481.1"/>
    <property type="match status" value="1"/>
</dbReference>
<dbReference type="InterPro" id="IPR003698">
    <property type="entry name" value="Lipoyl_synth"/>
</dbReference>